<dbReference type="AlphaFoldDB" id="A0A5Q3Q6V9"/>
<reference evidence="3" key="1">
    <citation type="submission" date="2019-11" db="EMBL/GenBank/DDBJ databases">
        <title>The complete genome sequence of Saccharopolyspora sp. E2A.</title>
        <authorList>
            <person name="Zhang G."/>
        </authorList>
    </citation>
    <scope>NUCLEOTIDE SEQUENCE [LARGE SCALE GENOMIC DNA]</scope>
    <source>
        <strain evidence="3">E2A</strain>
    </source>
</reference>
<feature type="compositionally biased region" description="Polar residues" evidence="1">
    <location>
        <begin position="265"/>
        <end position="277"/>
    </location>
</feature>
<protein>
    <submittedName>
        <fullName evidence="2">Uncharacterized protein</fullName>
    </submittedName>
</protein>
<name>A0A5Q3Q6V9_9PSEU</name>
<gene>
    <name evidence="2" type="ORF">GIY23_08640</name>
</gene>
<evidence type="ECO:0000313" key="2">
    <source>
        <dbReference type="EMBL" id="QGK69580.1"/>
    </source>
</evidence>
<evidence type="ECO:0000313" key="3">
    <source>
        <dbReference type="Proteomes" id="UP000371041"/>
    </source>
</evidence>
<dbReference type="RefSeq" id="WP_154076175.1">
    <property type="nucleotide sequence ID" value="NZ_CP045929.1"/>
</dbReference>
<accession>A0A5Q3Q6V9</accession>
<dbReference type="EMBL" id="CP045929">
    <property type="protein sequence ID" value="QGK69580.1"/>
    <property type="molecule type" value="Genomic_DNA"/>
</dbReference>
<evidence type="ECO:0000256" key="1">
    <source>
        <dbReference type="SAM" id="MobiDB-lite"/>
    </source>
</evidence>
<dbReference type="KEGG" id="sace:GIY23_08640"/>
<sequence>MNGDHVDPSSDYFETGALDTARSAFGFLVSGPYPLCLDGRMFPGLPSRWLRLDEVREAVLHRRCPQQVRDRVWAHLVVRSRAEGGAWTVACAGVALPALTTIAARLSARFAADPADLHSAVLAGFLAELAEIDLDAPRIMNRLRWAAFRAGHAALRDALDTPTPATGRPALTTGLAGAVEVQKGHPDLVLARAVADGALTPDEADLIAATRLDGRPLTELAAERARSYPALKQQRRRAEHRLAAHLNQPRDYTAPCIAETAQRSHTVTSIEGGSPSLTPCPQPLCGPASGAQG</sequence>
<keyword evidence="3" id="KW-1185">Reference proteome</keyword>
<proteinExistence type="predicted"/>
<dbReference type="Proteomes" id="UP000371041">
    <property type="component" value="Chromosome"/>
</dbReference>
<feature type="region of interest" description="Disordered" evidence="1">
    <location>
        <begin position="265"/>
        <end position="293"/>
    </location>
</feature>
<organism evidence="2 3">
    <name type="scientific">Allosaccharopolyspora coralli</name>
    <dbReference type="NCBI Taxonomy" id="2665642"/>
    <lineage>
        <taxon>Bacteria</taxon>
        <taxon>Bacillati</taxon>
        <taxon>Actinomycetota</taxon>
        <taxon>Actinomycetes</taxon>
        <taxon>Pseudonocardiales</taxon>
        <taxon>Pseudonocardiaceae</taxon>
        <taxon>Allosaccharopolyspora</taxon>
    </lineage>
</organism>